<accession>A0A2S6Z759</accession>
<dbReference type="AlphaFoldDB" id="A0A2S6Z759"/>
<dbReference type="Proteomes" id="UP000238270">
    <property type="component" value="Unassembled WGS sequence"/>
</dbReference>
<proteinExistence type="predicted"/>
<comment type="caution">
    <text evidence="2">The sequence shown here is derived from an EMBL/GenBank/DDBJ whole genome shotgun (WGS) entry which is preliminary data.</text>
</comment>
<name>A0A2S6Z759_9XANT</name>
<organism evidence="2 3">
    <name type="scientific">Xanthomonas arboricola pv. populi</name>
    <dbReference type="NCBI Taxonomy" id="487823"/>
    <lineage>
        <taxon>Bacteria</taxon>
        <taxon>Pseudomonadati</taxon>
        <taxon>Pseudomonadota</taxon>
        <taxon>Gammaproteobacteria</taxon>
        <taxon>Lysobacterales</taxon>
        <taxon>Lysobacteraceae</taxon>
        <taxon>Xanthomonas</taxon>
    </lineage>
</organism>
<sequence>MPGVLMVCAVVPWHTADAQEGEDPAMTTALAQCPDAARFVRAQQADKARAEAAQSAANATPSAPELRARLMAMERADRQVRGRHKKTKGPQNAGLLV</sequence>
<feature type="region of interest" description="Disordered" evidence="1">
    <location>
        <begin position="73"/>
        <end position="97"/>
    </location>
</feature>
<evidence type="ECO:0000313" key="3">
    <source>
        <dbReference type="Proteomes" id="UP000238270"/>
    </source>
</evidence>
<evidence type="ECO:0000313" key="2">
    <source>
        <dbReference type="EMBL" id="PPT77456.1"/>
    </source>
</evidence>
<protein>
    <submittedName>
        <fullName evidence="2">Uncharacterized protein</fullName>
    </submittedName>
</protein>
<reference evidence="2 3" key="1">
    <citation type="submission" date="2016-08" db="EMBL/GenBank/DDBJ databases">
        <title>Evolution of the type three secretion system and type three effector repertoires in Xanthomonas.</title>
        <authorList>
            <person name="Merda D."/>
            <person name="Briand M."/>
            <person name="Bosis E."/>
            <person name="Rousseau C."/>
            <person name="Portier P."/>
            <person name="Jacques M.-A."/>
            <person name="Fischer-Le Saux M."/>
        </authorList>
    </citation>
    <scope>NUCLEOTIDE SEQUENCE [LARGE SCALE GENOMIC DNA]</scope>
    <source>
        <strain evidence="2 3">CFBP 3122</strain>
    </source>
</reference>
<evidence type="ECO:0000256" key="1">
    <source>
        <dbReference type="SAM" id="MobiDB-lite"/>
    </source>
</evidence>
<dbReference type="EMBL" id="MIGV01000004">
    <property type="protein sequence ID" value="PPT77456.1"/>
    <property type="molecule type" value="Genomic_DNA"/>
</dbReference>
<gene>
    <name evidence="2" type="ORF">XaplCFBP3122_05635</name>
</gene>